<dbReference type="PANTHER" id="PTHR43537:SF5">
    <property type="entry name" value="UXU OPERON TRANSCRIPTIONAL REGULATOR"/>
    <property type="match status" value="1"/>
</dbReference>
<dbReference type="PROSITE" id="PS50949">
    <property type="entry name" value="HTH_GNTR"/>
    <property type="match status" value="1"/>
</dbReference>
<evidence type="ECO:0000259" key="4">
    <source>
        <dbReference type="PROSITE" id="PS50949"/>
    </source>
</evidence>
<dbReference type="InterPro" id="IPR036388">
    <property type="entry name" value="WH-like_DNA-bd_sf"/>
</dbReference>
<dbReference type="Pfam" id="PF07729">
    <property type="entry name" value="FCD"/>
    <property type="match status" value="1"/>
</dbReference>
<name>G5ILI7_9FIRM</name>
<accession>G5ILI7</accession>
<dbReference type="InterPro" id="IPR008920">
    <property type="entry name" value="TF_FadR/GntR_C"/>
</dbReference>
<dbReference type="InterPro" id="IPR000524">
    <property type="entry name" value="Tscrpt_reg_HTH_GntR"/>
</dbReference>
<dbReference type="AlphaFoldDB" id="G5ILI7"/>
<comment type="caution">
    <text evidence="5">The sequence shown here is derived from an EMBL/GenBank/DDBJ whole genome shotgun (WGS) entry which is preliminary data.</text>
</comment>
<dbReference type="SUPFAM" id="SSF48008">
    <property type="entry name" value="GntR ligand-binding domain-like"/>
    <property type="match status" value="1"/>
</dbReference>
<dbReference type="GO" id="GO:0003677">
    <property type="term" value="F:DNA binding"/>
    <property type="evidence" value="ECO:0007669"/>
    <property type="project" value="UniProtKB-KW"/>
</dbReference>
<gene>
    <name evidence="5" type="ORF">HMPREF9473_04365</name>
</gene>
<keyword evidence="2" id="KW-0238">DNA-binding</keyword>
<evidence type="ECO:0000256" key="2">
    <source>
        <dbReference type="ARBA" id="ARBA00023125"/>
    </source>
</evidence>
<dbReference type="SMART" id="SM00895">
    <property type="entry name" value="FCD"/>
    <property type="match status" value="1"/>
</dbReference>
<dbReference type="CDD" id="cd07377">
    <property type="entry name" value="WHTH_GntR"/>
    <property type="match status" value="1"/>
</dbReference>
<dbReference type="GO" id="GO:0003700">
    <property type="term" value="F:DNA-binding transcription factor activity"/>
    <property type="evidence" value="ECO:0007669"/>
    <property type="project" value="InterPro"/>
</dbReference>
<dbReference type="InterPro" id="IPR036390">
    <property type="entry name" value="WH_DNA-bd_sf"/>
</dbReference>
<keyword evidence="6" id="KW-1185">Reference proteome</keyword>
<evidence type="ECO:0000256" key="3">
    <source>
        <dbReference type="ARBA" id="ARBA00023163"/>
    </source>
</evidence>
<dbReference type="PRINTS" id="PR00035">
    <property type="entry name" value="HTHGNTR"/>
</dbReference>
<dbReference type="SUPFAM" id="SSF46785">
    <property type="entry name" value="Winged helix' DNA-binding domain"/>
    <property type="match status" value="1"/>
</dbReference>
<dbReference type="Proteomes" id="UP000005384">
    <property type="component" value="Unassembled WGS sequence"/>
</dbReference>
<reference evidence="5 6" key="1">
    <citation type="submission" date="2011-08" db="EMBL/GenBank/DDBJ databases">
        <title>The Genome Sequence of Clostridium hathewayi WAL-18680.</title>
        <authorList>
            <consortium name="The Broad Institute Genome Sequencing Platform"/>
            <person name="Earl A."/>
            <person name="Ward D."/>
            <person name="Feldgarden M."/>
            <person name="Gevers D."/>
            <person name="Finegold S.M."/>
            <person name="Summanen P.H."/>
            <person name="Molitoris D.R."/>
            <person name="Song M."/>
            <person name="Daigneault M."/>
            <person name="Allen-Vercoe E."/>
            <person name="Young S.K."/>
            <person name="Zeng Q."/>
            <person name="Gargeya S."/>
            <person name="Fitzgerald M."/>
            <person name="Haas B."/>
            <person name="Abouelleil A."/>
            <person name="Alvarado L."/>
            <person name="Arachchi H.M."/>
            <person name="Berlin A."/>
            <person name="Brown A."/>
            <person name="Chapman S.B."/>
            <person name="Chen Z."/>
            <person name="Dunbar C."/>
            <person name="Freedman E."/>
            <person name="Gearin G."/>
            <person name="Gellesch M."/>
            <person name="Goldberg J."/>
            <person name="Griggs A."/>
            <person name="Gujja S."/>
            <person name="Heiman D."/>
            <person name="Howarth C."/>
            <person name="Larson L."/>
            <person name="Lui A."/>
            <person name="MacDonald P.J.P."/>
            <person name="Montmayeur A."/>
            <person name="Murphy C."/>
            <person name="Neiman D."/>
            <person name="Pearson M."/>
            <person name="Priest M."/>
            <person name="Roberts A."/>
            <person name="Saif S."/>
            <person name="Shea T."/>
            <person name="Shenoy N."/>
            <person name="Sisk P."/>
            <person name="Stolte C."/>
            <person name="Sykes S."/>
            <person name="Wortman J."/>
            <person name="Nusbaum C."/>
            <person name="Birren B."/>
        </authorList>
    </citation>
    <scope>NUCLEOTIDE SEQUENCE [LARGE SCALE GENOMIC DNA]</scope>
    <source>
        <strain evidence="5 6">WAL-18680</strain>
    </source>
</reference>
<dbReference type="Gene3D" id="1.10.10.10">
    <property type="entry name" value="Winged helix-like DNA-binding domain superfamily/Winged helix DNA-binding domain"/>
    <property type="match status" value="1"/>
</dbReference>
<dbReference type="Pfam" id="PF00392">
    <property type="entry name" value="GntR"/>
    <property type="match status" value="1"/>
</dbReference>
<protein>
    <recommendedName>
        <fullName evidence="4">HTH gntR-type domain-containing protein</fullName>
    </recommendedName>
</protein>
<organism evidence="5 6">
    <name type="scientific">Hungatella hathewayi WAL-18680</name>
    <dbReference type="NCBI Taxonomy" id="742737"/>
    <lineage>
        <taxon>Bacteria</taxon>
        <taxon>Bacillati</taxon>
        <taxon>Bacillota</taxon>
        <taxon>Clostridia</taxon>
        <taxon>Lachnospirales</taxon>
        <taxon>Lachnospiraceae</taxon>
        <taxon>Hungatella</taxon>
    </lineage>
</organism>
<dbReference type="PANTHER" id="PTHR43537">
    <property type="entry name" value="TRANSCRIPTIONAL REGULATOR, GNTR FAMILY"/>
    <property type="match status" value="1"/>
</dbReference>
<keyword evidence="3" id="KW-0804">Transcription</keyword>
<keyword evidence="1" id="KW-0805">Transcription regulation</keyword>
<proteinExistence type="predicted"/>
<dbReference type="EMBL" id="ADLN01000120">
    <property type="protein sequence ID" value="EHI57256.1"/>
    <property type="molecule type" value="Genomic_DNA"/>
</dbReference>
<dbReference type="HOGENOM" id="CLU_017584_9_1_9"/>
<evidence type="ECO:0000256" key="1">
    <source>
        <dbReference type="ARBA" id="ARBA00023015"/>
    </source>
</evidence>
<dbReference type="SMART" id="SM00345">
    <property type="entry name" value="HTH_GNTR"/>
    <property type="match status" value="1"/>
</dbReference>
<sequence>MKVVKNNVTGQIIAYMKENIENGTWKVGEMIPSENALTRELGVSRASVRAAIQQFIALGMMESRHGKGTFLISGDLTVFGHPGAEGNAYSFHDIMKSLEYRIIVEKGAAALAAEHITEEGLGRLREELEQMRENVGNSEEFVRCDMAFHREIARASDNMLLYHGLNEVLNNTVDYHRQLNHLVGYQNGIYYHTVILEALEKRDGKKAARLMKKHLQSTRKEVEDYQERELEA</sequence>
<evidence type="ECO:0000313" key="6">
    <source>
        <dbReference type="Proteomes" id="UP000005384"/>
    </source>
</evidence>
<dbReference type="Gene3D" id="1.20.120.530">
    <property type="entry name" value="GntR ligand-binding domain-like"/>
    <property type="match status" value="1"/>
</dbReference>
<dbReference type="PATRIC" id="fig|742737.3.peg.4349"/>
<feature type="domain" description="HTH gntR-type" evidence="4">
    <location>
        <begin position="6"/>
        <end position="74"/>
    </location>
</feature>
<evidence type="ECO:0000313" key="5">
    <source>
        <dbReference type="EMBL" id="EHI57256.1"/>
    </source>
</evidence>
<dbReference type="RefSeq" id="WP_006782353.1">
    <property type="nucleotide sequence ID" value="NZ_CP040506.1"/>
</dbReference>
<dbReference type="InterPro" id="IPR011711">
    <property type="entry name" value="GntR_C"/>
</dbReference>